<evidence type="ECO:0000256" key="3">
    <source>
        <dbReference type="ARBA" id="ARBA00022741"/>
    </source>
</evidence>
<proteinExistence type="inferred from homology"/>
<dbReference type="Pfam" id="PF11951">
    <property type="entry name" value="Fungal_trans_2"/>
    <property type="match status" value="1"/>
</dbReference>
<dbReference type="AlphaFoldDB" id="A0A8K0L463"/>
<accession>A0A8K0L463</accession>
<evidence type="ECO:0000259" key="10">
    <source>
        <dbReference type="PROSITE" id="PS50048"/>
    </source>
</evidence>
<dbReference type="Gene3D" id="4.10.240.10">
    <property type="entry name" value="Zn(2)-C6 fungal-type DNA-binding domain"/>
    <property type="match status" value="1"/>
</dbReference>
<dbReference type="GO" id="GO:0070681">
    <property type="term" value="P:glutaminyl-tRNAGln biosynthesis via transamidation"/>
    <property type="evidence" value="ECO:0007669"/>
    <property type="project" value="UniProtKB-UniRule"/>
</dbReference>
<reference evidence="11" key="1">
    <citation type="submission" date="2021-07" db="EMBL/GenBank/DDBJ databases">
        <title>Elsinoe batatas strain:CRI-CJ2 Genome sequencing and assembly.</title>
        <authorList>
            <person name="Huang L."/>
        </authorList>
    </citation>
    <scope>NUCLEOTIDE SEQUENCE</scope>
    <source>
        <strain evidence="11">CRI-CJ2</strain>
    </source>
</reference>
<evidence type="ECO:0000256" key="7">
    <source>
        <dbReference type="ARBA" id="ARBA00047913"/>
    </source>
</evidence>
<dbReference type="GO" id="GO:0032543">
    <property type="term" value="P:mitochondrial translation"/>
    <property type="evidence" value="ECO:0007669"/>
    <property type="project" value="UniProtKB-UniRule"/>
</dbReference>
<dbReference type="InterPro" id="IPR017959">
    <property type="entry name" value="Asn/Gln-tRNA_amidoTrfase_suB/E"/>
</dbReference>
<dbReference type="InterPro" id="IPR036864">
    <property type="entry name" value="Zn2-C6_fun-type_DNA-bd_sf"/>
</dbReference>
<dbReference type="CDD" id="cd00067">
    <property type="entry name" value="GAL4"/>
    <property type="match status" value="1"/>
</dbReference>
<dbReference type="SMART" id="SM00845">
    <property type="entry name" value="GatB_Yqey"/>
    <property type="match status" value="1"/>
</dbReference>
<dbReference type="OrthoDB" id="1722066at2759"/>
<dbReference type="GO" id="GO:0005739">
    <property type="term" value="C:mitochondrion"/>
    <property type="evidence" value="ECO:0007669"/>
    <property type="project" value="UniProtKB-SubCell"/>
</dbReference>
<dbReference type="GO" id="GO:0050567">
    <property type="term" value="F:glutaminyl-tRNA synthase (glutamine-hydrolyzing) activity"/>
    <property type="evidence" value="ECO:0007669"/>
    <property type="project" value="UniProtKB-UniRule"/>
</dbReference>
<evidence type="ECO:0000256" key="2">
    <source>
        <dbReference type="ARBA" id="ARBA00022598"/>
    </source>
</evidence>
<comment type="subcellular location">
    <subcellularLocation>
        <location evidence="8">Mitochondrion</location>
    </subcellularLocation>
</comment>
<dbReference type="Gene3D" id="1.10.10.410">
    <property type="match status" value="1"/>
</dbReference>
<dbReference type="EMBL" id="JAESVG020000003">
    <property type="protein sequence ID" value="KAG8628822.1"/>
    <property type="molecule type" value="Genomic_DNA"/>
</dbReference>
<evidence type="ECO:0000313" key="12">
    <source>
        <dbReference type="Proteomes" id="UP000809789"/>
    </source>
</evidence>
<keyword evidence="4 8" id="KW-0067">ATP-binding</keyword>
<dbReference type="InterPro" id="IPR003789">
    <property type="entry name" value="Asn/Gln_tRNA_amidoTrase-B-like"/>
</dbReference>
<keyword evidence="12" id="KW-1185">Reference proteome</keyword>
<evidence type="ECO:0000256" key="1">
    <source>
        <dbReference type="ARBA" id="ARBA00005306"/>
    </source>
</evidence>
<sequence length="1023" mass="112734">MASPRTGTRRGTRKAHKKSHLGCVECKRRRIKCDETHPTCVACTARGATCSYDTFSIVPVSKFVNKTSDQKQPKSAGSPTTAVSGRSPARAPTSSQTRNAPDPDVGDTTFRPESLDDLRLLHHWSQYAAHTVTALPDLEDVFRRRVVEEGLKQPFLLHGVLALSALHAEYERVPPGPSPWRALAASHYATALRHYRIALADISDDKCSALFMFAIFAAVTALAMADKSSQNAITDLLESCRMWIGIVSVSHHVIAVVRDGPFAPMTGRNKDQTTEEPADYAVRVIQSLYNRVAYEPLEDRTAYFKLIEALDRLFHFKFVGPLEVARWLCQFEGSSIDLLQRRTNLGDAILAIMGAIIHDLDGFWWARGLGKALAGAVIPTLGPQWSELKTLVIDIIEHSVPENGKDARSEVALRFDFIHLPFASTIVTHYLDARYRAMRRAINNLNARSIVSSNQVAITRCLQHPSRSHQTSTSEPLRKQLKDKARHLKSTPKAPSPSPPSSDWELTVGIEIHARLNAATKLFSPAPLQPSPHPNTHIAPFDASLPGTQPQFQHSVLLPAIRAALALNCTIQPSSRWDRKHYFYQDQPTGYQITQYYAPFALAGLVTLGKHDLPSSPEVDGKGEVHVGIKQIQLEQDTAKSVSPPGTGQHLLDLSRVGAPLVEIISLPHIHSPGAAAAFVRKVRDVLRHVDACEGNMERGDLRADVNVSVRRRGSEGMGMGYAGVEGLGTRTEIKNLNSIRAVEEAVRAERNRQVKVLEEGGKVEGETRGWTVGGTETTRLRGKEGEVDYRYMPDPDLGPVWVGEEVVEVVRGTMPEGMEDTVERVKRDFGLSEKDAWTLFGLDDGERLEFAAEVSGLVKEVIGENGMRQKGLNEVKIAKAAANWVLHEIGGLLTTRNLQWAGMKVSTTDLSAILHHLLLKQITGRSAKQLLQTCFEGSAPGKSVDDLVMEANLQLRPMSEPEYQSLAQEILDENPDAVSAVKDKGQKGKVMFFVGQMMRKAEEGTVEADKAKAVFEQLLGLY</sequence>
<keyword evidence="2 8" id="KW-0436">Ligase</keyword>
<keyword evidence="3 8" id="KW-0547">Nucleotide-binding</keyword>
<dbReference type="InterPro" id="IPR018027">
    <property type="entry name" value="Asn/Gln_amidotransferase"/>
</dbReference>
<dbReference type="InterPro" id="IPR001138">
    <property type="entry name" value="Zn2Cys6_DnaBD"/>
</dbReference>
<keyword evidence="5 8" id="KW-0648">Protein biosynthesis</keyword>
<dbReference type="InterPro" id="IPR014746">
    <property type="entry name" value="Gln_synth/guanido_kin_cat_dom"/>
</dbReference>
<dbReference type="GO" id="GO:0030956">
    <property type="term" value="C:glutamyl-tRNA(Gln) amidotransferase complex"/>
    <property type="evidence" value="ECO:0007669"/>
    <property type="project" value="UniProtKB-UniRule"/>
</dbReference>
<dbReference type="SMART" id="SM00066">
    <property type="entry name" value="GAL4"/>
    <property type="match status" value="1"/>
</dbReference>
<organism evidence="11 12">
    <name type="scientific">Elsinoe batatas</name>
    <dbReference type="NCBI Taxonomy" id="2601811"/>
    <lineage>
        <taxon>Eukaryota</taxon>
        <taxon>Fungi</taxon>
        <taxon>Dikarya</taxon>
        <taxon>Ascomycota</taxon>
        <taxon>Pezizomycotina</taxon>
        <taxon>Dothideomycetes</taxon>
        <taxon>Dothideomycetidae</taxon>
        <taxon>Myriangiales</taxon>
        <taxon>Elsinoaceae</taxon>
        <taxon>Elsinoe</taxon>
    </lineage>
</organism>
<dbReference type="InterPro" id="IPR023168">
    <property type="entry name" value="GatB_Yqey_C_2"/>
</dbReference>
<dbReference type="NCBIfam" id="NF004012">
    <property type="entry name" value="PRK05477.1-2"/>
    <property type="match status" value="1"/>
</dbReference>
<comment type="function">
    <text evidence="8">Allows the formation of correctly charged Gln-tRNA(Gln) through the transamidation of misacylated Glu-tRNA(Gln) in the mitochondria. The reaction takes place in the presence of glutamine and ATP through an activated gamma-phospho-Glu-tRNA(Gln).</text>
</comment>
<evidence type="ECO:0000313" key="11">
    <source>
        <dbReference type="EMBL" id="KAG8628822.1"/>
    </source>
</evidence>
<name>A0A8K0L463_9PEZI</name>
<gene>
    <name evidence="11" type="ORF">KVT40_002687</name>
</gene>
<evidence type="ECO:0000256" key="4">
    <source>
        <dbReference type="ARBA" id="ARBA00022840"/>
    </source>
</evidence>
<dbReference type="InterPro" id="IPR021858">
    <property type="entry name" value="Fun_TF"/>
</dbReference>
<dbReference type="InterPro" id="IPR006075">
    <property type="entry name" value="Asn/Gln-tRNA_Trfase_suB/E_cat"/>
</dbReference>
<dbReference type="PANTHER" id="PTHR11659">
    <property type="entry name" value="GLUTAMYL-TRNA GLN AMIDOTRANSFERASE SUBUNIT B MITOCHONDRIAL AND PROKARYOTIC PET112-RELATED"/>
    <property type="match status" value="1"/>
</dbReference>
<feature type="region of interest" description="Disordered" evidence="9">
    <location>
        <begin position="66"/>
        <end position="109"/>
    </location>
</feature>
<dbReference type="PROSITE" id="PS00463">
    <property type="entry name" value="ZN2_CY6_FUNGAL_1"/>
    <property type="match status" value="1"/>
</dbReference>
<dbReference type="SUPFAM" id="SSF55931">
    <property type="entry name" value="Glutamine synthetase/guanido kinase"/>
    <property type="match status" value="1"/>
</dbReference>
<dbReference type="Pfam" id="PF02934">
    <property type="entry name" value="GatB_N"/>
    <property type="match status" value="1"/>
</dbReference>
<dbReference type="Pfam" id="PF00172">
    <property type="entry name" value="Zn_clus"/>
    <property type="match status" value="1"/>
</dbReference>
<dbReference type="Proteomes" id="UP000809789">
    <property type="component" value="Unassembled WGS sequence"/>
</dbReference>
<dbReference type="GO" id="GO:0000981">
    <property type="term" value="F:DNA-binding transcription factor activity, RNA polymerase II-specific"/>
    <property type="evidence" value="ECO:0007669"/>
    <property type="project" value="InterPro"/>
</dbReference>
<dbReference type="HAMAP" id="MF_00121">
    <property type="entry name" value="GatB"/>
    <property type="match status" value="1"/>
</dbReference>
<keyword evidence="6" id="KW-0539">Nucleus</keyword>
<comment type="catalytic activity">
    <reaction evidence="7 8">
        <text>L-glutamyl-tRNA(Gln) + L-glutamine + ATP + H2O = L-glutaminyl-tRNA(Gln) + L-glutamate + ADP + phosphate + H(+)</text>
        <dbReference type="Rhea" id="RHEA:17521"/>
        <dbReference type="Rhea" id="RHEA-COMP:9681"/>
        <dbReference type="Rhea" id="RHEA-COMP:9684"/>
        <dbReference type="ChEBI" id="CHEBI:15377"/>
        <dbReference type="ChEBI" id="CHEBI:15378"/>
        <dbReference type="ChEBI" id="CHEBI:29985"/>
        <dbReference type="ChEBI" id="CHEBI:30616"/>
        <dbReference type="ChEBI" id="CHEBI:43474"/>
        <dbReference type="ChEBI" id="CHEBI:58359"/>
        <dbReference type="ChEBI" id="CHEBI:78520"/>
        <dbReference type="ChEBI" id="CHEBI:78521"/>
        <dbReference type="ChEBI" id="CHEBI:456216"/>
    </reaction>
</comment>
<evidence type="ECO:0000256" key="8">
    <source>
        <dbReference type="HAMAP-Rule" id="MF_03147"/>
    </source>
</evidence>
<dbReference type="PANTHER" id="PTHR11659:SF0">
    <property type="entry name" value="GLUTAMYL-TRNA(GLN) AMIDOTRANSFERASE SUBUNIT B, MITOCHONDRIAL"/>
    <property type="match status" value="1"/>
</dbReference>
<feature type="compositionally biased region" description="Polar residues" evidence="9">
    <location>
        <begin position="73"/>
        <end position="84"/>
    </location>
</feature>
<protein>
    <recommendedName>
        <fullName evidence="8">Glutamyl-tRNA(Gln) amidotransferase subunit B, mitochondrial</fullName>
        <shortName evidence="8">Glu-AdT subunit B</shortName>
        <ecNumber evidence="8">6.3.5.-</ecNumber>
    </recommendedName>
</protein>
<dbReference type="SUPFAM" id="SSF57701">
    <property type="entry name" value="Zn2/Cys6 DNA-binding domain"/>
    <property type="match status" value="1"/>
</dbReference>
<dbReference type="Pfam" id="PF02637">
    <property type="entry name" value="GatB_Yqey"/>
    <property type="match status" value="1"/>
</dbReference>
<feature type="domain" description="Zn(2)-C6 fungal-type" evidence="10">
    <location>
        <begin position="22"/>
        <end position="52"/>
    </location>
</feature>
<keyword evidence="8" id="KW-0496">Mitochondrion</keyword>
<comment type="similarity">
    <text evidence="1 8">Belongs to the GatB/GatE family. GatB subfamily.</text>
</comment>
<dbReference type="GO" id="GO:0008270">
    <property type="term" value="F:zinc ion binding"/>
    <property type="evidence" value="ECO:0007669"/>
    <property type="project" value="InterPro"/>
</dbReference>
<feature type="region of interest" description="Disordered" evidence="9">
    <location>
        <begin position="483"/>
        <end position="503"/>
    </location>
</feature>
<comment type="caution">
    <text evidence="11">The sequence shown here is derived from an EMBL/GenBank/DDBJ whole genome shotgun (WGS) entry which is preliminary data.</text>
</comment>
<dbReference type="NCBIfam" id="TIGR00133">
    <property type="entry name" value="gatB"/>
    <property type="match status" value="1"/>
</dbReference>
<evidence type="ECO:0000256" key="6">
    <source>
        <dbReference type="ARBA" id="ARBA00023242"/>
    </source>
</evidence>
<evidence type="ECO:0000256" key="9">
    <source>
        <dbReference type="SAM" id="MobiDB-lite"/>
    </source>
</evidence>
<dbReference type="GO" id="GO:0005524">
    <property type="term" value="F:ATP binding"/>
    <property type="evidence" value="ECO:0007669"/>
    <property type="project" value="UniProtKB-KW"/>
</dbReference>
<evidence type="ECO:0000256" key="5">
    <source>
        <dbReference type="ARBA" id="ARBA00022917"/>
    </source>
</evidence>
<dbReference type="SUPFAM" id="SSF89095">
    <property type="entry name" value="GatB/YqeY motif"/>
    <property type="match status" value="1"/>
</dbReference>
<comment type="subunit">
    <text evidence="8">Subunit of the heterotrimeric GatCAB amidotransferase (AdT) complex, composed of A, B and C subunits.</text>
</comment>
<dbReference type="InterPro" id="IPR004413">
    <property type="entry name" value="GatB"/>
</dbReference>
<dbReference type="PROSITE" id="PS50048">
    <property type="entry name" value="ZN2_CY6_FUNGAL_2"/>
    <property type="match status" value="1"/>
</dbReference>
<dbReference type="EC" id="6.3.5.-" evidence="8"/>